<evidence type="ECO:0000259" key="1">
    <source>
        <dbReference type="Pfam" id="PF13843"/>
    </source>
</evidence>
<sequence length="107" mass="12036">MMETLKFPAVGTCIKTRKDVPNFATKLSKRGKAEFLVTKNGTMWARWLDSKEVMMLSNCLIAKYAKVNCTMKDGSQEEFECPVAIEFCNKIMGGVDLTDQMANVELD</sequence>
<organism evidence="2 3">
    <name type="scientific">Nephila pilipes</name>
    <name type="common">Giant wood spider</name>
    <name type="synonym">Nephila maculata</name>
    <dbReference type="NCBI Taxonomy" id="299642"/>
    <lineage>
        <taxon>Eukaryota</taxon>
        <taxon>Metazoa</taxon>
        <taxon>Ecdysozoa</taxon>
        <taxon>Arthropoda</taxon>
        <taxon>Chelicerata</taxon>
        <taxon>Arachnida</taxon>
        <taxon>Araneae</taxon>
        <taxon>Araneomorphae</taxon>
        <taxon>Entelegynae</taxon>
        <taxon>Araneoidea</taxon>
        <taxon>Nephilidae</taxon>
        <taxon>Nephila</taxon>
    </lineage>
</organism>
<keyword evidence="3" id="KW-1185">Reference proteome</keyword>
<name>A0A8X6QPK1_NEPPI</name>
<dbReference type="AlphaFoldDB" id="A0A8X6QPK1"/>
<evidence type="ECO:0000313" key="3">
    <source>
        <dbReference type="Proteomes" id="UP000887013"/>
    </source>
</evidence>
<accession>A0A8X6QPK1</accession>
<dbReference type="InterPro" id="IPR029526">
    <property type="entry name" value="PGBD"/>
</dbReference>
<dbReference type="Pfam" id="PF13843">
    <property type="entry name" value="DDE_Tnp_1_7"/>
    <property type="match status" value="1"/>
</dbReference>
<dbReference type="Proteomes" id="UP000887013">
    <property type="component" value="Unassembled WGS sequence"/>
</dbReference>
<comment type="caution">
    <text evidence="2">The sequence shown here is derived from an EMBL/GenBank/DDBJ whole genome shotgun (WGS) entry which is preliminary data.</text>
</comment>
<evidence type="ECO:0000313" key="2">
    <source>
        <dbReference type="EMBL" id="GFU24639.1"/>
    </source>
</evidence>
<reference evidence="2" key="1">
    <citation type="submission" date="2020-08" db="EMBL/GenBank/DDBJ databases">
        <title>Multicomponent nature underlies the extraordinary mechanical properties of spider dragline silk.</title>
        <authorList>
            <person name="Kono N."/>
            <person name="Nakamura H."/>
            <person name="Mori M."/>
            <person name="Yoshida Y."/>
            <person name="Ohtoshi R."/>
            <person name="Malay A.D."/>
            <person name="Moran D.A.P."/>
            <person name="Tomita M."/>
            <person name="Numata K."/>
            <person name="Arakawa K."/>
        </authorList>
    </citation>
    <scope>NUCLEOTIDE SEQUENCE</scope>
</reference>
<gene>
    <name evidence="2" type="primary">X975_25666</name>
    <name evidence="2" type="ORF">NPIL_19531</name>
</gene>
<dbReference type="EMBL" id="BMAW01081475">
    <property type="protein sequence ID" value="GFU24639.1"/>
    <property type="molecule type" value="Genomic_DNA"/>
</dbReference>
<dbReference type="OrthoDB" id="6433285at2759"/>
<protein>
    <submittedName>
        <fullName evidence="2">Rho guanine nucleotide exchange factor 10-like protein</fullName>
    </submittedName>
</protein>
<feature type="domain" description="PiggyBac transposable element-derived protein" evidence="1">
    <location>
        <begin position="6"/>
        <end position="101"/>
    </location>
</feature>
<proteinExistence type="predicted"/>